<dbReference type="Proteomes" id="UP001197214">
    <property type="component" value="Unassembled WGS sequence"/>
</dbReference>
<dbReference type="EMBL" id="JAHWZX010000002">
    <property type="protein sequence ID" value="MBW4329933.1"/>
    <property type="molecule type" value="Genomic_DNA"/>
</dbReference>
<evidence type="ECO:0000313" key="2">
    <source>
        <dbReference type="EMBL" id="MBW4329933.1"/>
    </source>
</evidence>
<comment type="caution">
    <text evidence="2">The sequence shown here is derived from an EMBL/GenBank/DDBJ whole genome shotgun (WGS) entry which is preliminary data.</text>
</comment>
<keyword evidence="3" id="KW-1185">Reference proteome</keyword>
<proteinExistence type="predicted"/>
<feature type="chain" id="PRO_5046622541" evidence="1">
    <location>
        <begin position="26"/>
        <end position="378"/>
    </location>
</feature>
<reference evidence="2 3" key="1">
    <citation type="submission" date="2021-07" db="EMBL/GenBank/DDBJ databases">
        <title>Stakelama flava sp. nov., a novel endophytic bacterium isolated from branch of Kandelia candel.</title>
        <authorList>
            <person name="Tuo L."/>
        </authorList>
    </citation>
    <scope>NUCLEOTIDE SEQUENCE [LARGE SCALE GENOMIC DNA]</scope>
    <source>
        <strain evidence="2 3">CBK3Z-3</strain>
    </source>
</reference>
<evidence type="ECO:0000313" key="3">
    <source>
        <dbReference type="Proteomes" id="UP001197214"/>
    </source>
</evidence>
<gene>
    <name evidence="2" type="ORF">KY084_03465</name>
</gene>
<protein>
    <submittedName>
        <fullName evidence="2">1,4-beta-xylanase</fullName>
    </submittedName>
</protein>
<keyword evidence="1" id="KW-0732">Signal</keyword>
<accession>A0ABS6XI96</accession>
<dbReference type="RefSeq" id="WP_219237030.1">
    <property type="nucleotide sequence ID" value="NZ_JAHWZX010000002.1"/>
</dbReference>
<evidence type="ECO:0000256" key="1">
    <source>
        <dbReference type="SAM" id="SignalP"/>
    </source>
</evidence>
<sequence>MHRRWRGAVLLAVGIAALQAAPANARDRWTAAQAKTWYAGQPWRVGANYLPSNAINQLEMWQADTFDPQRIDTELGWAQAMGMTTMRVFLHDLLWEQDKEGFKKRIDIFLQIAAKHHIKPLFVLFDSCWDPAPRLGPQHPPIPGVHNSGWVQSPGTAALQDPAQYPRLEAYVKGIIGAFAHDDRILGWDVWNEPDNPAGQYPDQPDNKAALVAGLLPKVFAWARSVDPTQPLTSGIWGNGTDWSKQAQLNPVQTTQLTQSDVISFHDYNWPEGMEKHIEELESYGRPILCTEYMARGNGSTFDGSLPVGWKHDVAMINWGFVKGKEQTNLPWDSWQRPYVTEKPTLWFHDVLHEDGTPYRQAEVDLIKRLSQTPPPNR</sequence>
<organism evidence="2 3">
    <name type="scientific">Stakelama flava</name>
    <dbReference type="NCBI Taxonomy" id="2860338"/>
    <lineage>
        <taxon>Bacteria</taxon>
        <taxon>Pseudomonadati</taxon>
        <taxon>Pseudomonadota</taxon>
        <taxon>Alphaproteobacteria</taxon>
        <taxon>Sphingomonadales</taxon>
        <taxon>Sphingomonadaceae</taxon>
        <taxon>Stakelama</taxon>
    </lineage>
</organism>
<feature type="signal peptide" evidence="1">
    <location>
        <begin position="1"/>
        <end position="25"/>
    </location>
</feature>
<name>A0ABS6XI96_9SPHN</name>